<dbReference type="AlphaFoldDB" id="A0A6N4V4P9"/>
<accession>A0A6N4V4P9</accession>
<evidence type="ECO:0000313" key="3">
    <source>
        <dbReference type="Proteomes" id="UP000466785"/>
    </source>
</evidence>
<feature type="transmembrane region" description="Helical" evidence="1">
    <location>
        <begin position="53"/>
        <end position="73"/>
    </location>
</feature>
<dbReference type="Proteomes" id="UP000466785">
    <property type="component" value="Chromosome"/>
</dbReference>
<proteinExistence type="predicted"/>
<name>A0A6N4V4P9_9MYCO</name>
<keyword evidence="3" id="KW-1185">Reference proteome</keyword>
<organism evidence="2 3">
    <name type="scientific">Mycolicibacterium poriferae</name>
    <dbReference type="NCBI Taxonomy" id="39694"/>
    <lineage>
        <taxon>Bacteria</taxon>
        <taxon>Bacillati</taxon>
        <taxon>Actinomycetota</taxon>
        <taxon>Actinomycetes</taxon>
        <taxon>Mycobacteriales</taxon>
        <taxon>Mycobacteriaceae</taxon>
        <taxon>Mycolicibacterium</taxon>
    </lineage>
</organism>
<keyword evidence="1" id="KW-1133">Transmembrane helix</keyword>
<dbReference type="KEGG" id="mpof:MPOR_07900"/>
<evidence type="ECO:0000256" key="1">
    <source>
        <dbReference type="SAM" id="Phobius"/>
    </source>
</evidence>
<keyword evidence="1" id="KW-0812">Transmembrane</keyword>
<evidence type="ECO:0000313" key="2">
    <source>
        <dbReference type="EMBL" id="BBX49764.1"/>
    </source>
</evidence>
<keyword evidence="1" id="KW-0472">Membrane</keyword>
<dbReference type="EMBL" id="AP022570">
    <property type="protein sequence ID" value="BBX49764.1"/>
    <property type="molecule type" value="Genomic_DNA"/>
</dbReference>
<gene>
    <name evidence="2" type="ORF">MPOR_07900</name>
</gene>
<protein>
    <submittedName>
        <fullName evidence="2">Uncharacterized protein</fullName>
    </submittedName>
</protein>
<dbReference type="RefSeq" id="WP_163672676.1">
    <property type="nucleotide sequence ID" value="NZ_AP022570.1"/>
</dbReference>
<reference evidence="2 3" key="1">
    <citation type="journal article" date="2019" name="Emerg. Microbes Infect.">
        <title>Comprehensive subspecies identification of 175 nontuberculous mycobacteria species based on 7547 genomic profiles.</title>
        <authorList>
            <person name="Matsumoto Y."/>
            <person name="Kinjo T."/>
            <person name="Motooka D."/>
            <person name="Nabeya D."/>
            <person name="Jung N."/>
            <person name="Uechi K."/>
            <person name="Horii T."/>
            <person name="Iida T."/>
            <person name="Fujita J."/>
            <person name="Nakamura S."/>
        </authorList>
    </citation>
    <scope>NUCLEOTIDE SEQUENCE [LARGE SCALE GENOMIC DNA]</scope>
    <source>
        <strain evidence="2 3">JCM 12603</strain>
    </source>
</reference>
<sequence>MVGVLRKVFAYEMTIAEWIGLAILVNIPHVLLGLLWTATHPDHLAGAHGLEKAAALVGGVAFWPVLWVAAVACPT</sequence>
<feature type="transmembrane region" description="Helical" evidence="1">
    <location>
        <begin position="15"/>
        <end position="38"/>
    </location>
</feature>